<organism evidence="1 2">
    <name type="scientific">Trifolium pratense</name>
    <name type="common">Red clover</name>
    <dbReference type="NCBI Taxonomy" id="57577"/>
    <lineage>
        <taxon>Eukaryota</taxon>
        <taxon>Viridiplantae</taxon>
        <taxon>Streptophyta</taxon>
        <taxon>Embryophyta</taxon>
        <taxon>Tracheophyta</taxon>
        <taxon>Spermatophyta</taxon>
        <taxon>Magnoliopsida</taxon>
        <taxon>eudicotyledons</taxon>
        <taxon>Gunneridae</taxon>
        <taxon>Pentapetalae</taxon>
        <taxon>rosids</taxon>
        <taxon>fabids</taxon>
        <taxon>Fabales</taxon>
        <taxon>Fabaceae</taxon>
        <taxon>Papilionoideae</taxon>
        <taxon>50 kb inversion clade</taxon>
        <taxon>NPAAA clade</taxon>
        <taxon>Hologalegina</taxon>
        <taxon>IRL clade</taxon>
        <taxon>Trifolieae</taxon>
        <taxon>Trifolium</taxon>
    </lineage>
</organism>
<accession>A0ACB0KP47</accession>
<name>A0ACB0KP47_TRIPR</name>
<gene>
    <name evidence="1" type="ORF">MILVUS5_LOCUS24313</name>
</gene>
<sequence>MAGKVAPGGVERFRRRHNAEGLMEYWLESADLVDIRRLKEPIMSESSTPQTLTSTTENIVEKTTEKKNWNNNKETKSADTQKLGSTAVEDRAAKIERLKSSFRICKPRGTFKWPNMSMSPHVVANLDEHTMVLTPGSASSSTTAPLKLISKSQTPNLPFFSC</sequence>
<proteinExistence type="predicted"/>
<dbReference type="Proteomes" id="UP001177021">
    <property type="component" value="Unassembled WGS sequence"/>
</dbReference>
<keyword evidence="2" id="KW-1185">Reference proteome</keyword>
<dbReference type="EMBL" id="CASHSV030000311">
    <property type="protein sequence ID" value="CAJ2657820.1"/>
    <property type="molecule type" value="Genomic_DNA"/>
</dbReference>
<reference evidence="1" key="1">
    <citation type="submission" date="2023-10" db="EMBL/GenBank/DDBJ databases">
        <authorList>
            <person name="Rodriguez Cubillos JULIANA M."/>
            <person name="De Vega J."/>
        </authorList>
    </citation>
    <scope>NUCLEOTIDE SEQUENCE</scope>
</reference>
<protein>
    <submittedName>
        <fullName evidence="1">Uncharacterized protein</fullName>
    </submittedName>
</protein>
<comment type="caution">
    <text evidence="1">The sequence shown here is derived from an EMBL/GenBank/DDBJ whole genome shotgun (WGS) entry which is preliminary data.</text>
</comment>
<evidence type="ECO:0000313" key="1">
    <source>
        <dbReference type="EMBL" id="CAJ2657820.1"/>
    </source>
</evidence>
<evidence type="ECO:0000313" key="2">
    <source>
        <dbReference type="Proteomes" id="UP001177021"/>
    </source>
</evidence>